<proteinExistence type="predicted"/>
<dbReference type="GO" id="GO:0003723">
    <property type="term" value="F:RNA binding"/>
    <property type="evidence" value="ECO:0007669"/>
    <property type="project" value="InterPro"/>
</dbReference>
<dbReference type="PANTHER" id="PTHR31476">
    <property type="entry name" value="PROTEIN WHAT'S THIS FACTOR 1 HOMOLOG, CHLOROPLASTIC"/>
    <property type="match status" value="1"/>
</dbReference>
<dbReference type="PANTHER" id="PTHR31476:SF6">
    <property type="entry name" value="EMB|CAB68190.1"/>
    <property type="match status" value="1"/>
</dbReference>
<dbReference type="InterPro" id="IPR021099">
    <property type="entry name" value="PORR_domain"/>
</dbReference>
<dbReference type="ExpressionAtlas" id="N1R3F3">
    <property type="expression patterns" value="baseline"/>
</dbReference>
<dbReference type="AlphaFoldDB" id="N1R3F3"/>
<sequence length="498" mass="56754">MAGHLLVAVAGRRRRWWEAPLFAAEQRATLVNVKLKLVKDPALDGALSRQRHLRAAHHLLDLVSSRPGHRISCPELLADKSVHKMLGSTAAVLAFLRRYHTLFSLSRRGGGGVSLTDAALGLRCRELDCLDASEPDLLARLRRLLMLTLPRSLPLHTVDLLRWDLGLPRDYRASILARHLDHFDLKQPEGDERIWLHLLSWDDRLAVSELEKAAAGGDTTCLPFPVSFTRGFGLRSKSMDWLKEWQTLPYTNPYADASGLDRRTDVSEKRNVGVFHELLHLTLAKRTERHNVSNMRKLLGMPQKFTKVFERHPGIFYLSRIHGTQTVVLREAYGGTSQLLEKHAHPLVAIREEYTTMMRAALPPRRSRESCNYCGELDEETTNALEIEKWNYSLCSKIIEVFSASGQLVILHGEVNSSALFNNNYNNIGNDDIRDRVGVAPIEEKLVQHRLRWFGHIQRRPLEAPVHSGWLKRADNVKRGRGRPNLTWEESVKRDPKD</sequence>
<accession>N1R3F3</accession>
<name>N1R3F3_AEGTA</name>
<dbReference type="Pfam" id="PF11955">
    <property type="entry name" value="PORR"/>
    <property type="match status" value="1"/>
</dbReference>
<organism evidence="1">
    <name type="scientific">Aegilops tauschii</name>
    <name type="common">Tausch's goatgrass</name>
    <name type="synonym">Aegilops squarrosa</name>
    <dbReference type="NCBI Taxonomy" id="37682"/>
    <lineage>
        <taxon>Eukaryota</taxon>
        <taxon>Viridiplantae</taxon>
        <taxon>Streptophyta</taxon>
        <taxon>Embryophyta</taxon>
        <taxon>Tracheophyta</taxon>
        <taxon>Spermatophyta</taxon>
        <taxon>Magnoliopsida</taxon>
        <taxon>Liliopsida</taxon>
        <taxon>Poales</taxon>
        <taxon>Poaceae</taxon>
        <taxon>BOP clade</taxon>
        <taxon>Pooideae</taxon>
        <taxon>Triticodae</taxon>
        <taxon>Triticeae</taxon>
        <taxon>Triticinae</taxon>
        <taxon>Aegilops</taxon>
    </lineage>
</organism>
<protein>
    <submittedName>
        <fullName evidence="1">Uncharacterized protein</fullName>
    </submittedName>
</protein>
<dbReference type="InterPro" id="IPR045040">
    <property type="entry name" value="PORR_fam"/>
</dbReference>
<dbReference type="EnsemblPlants" id="EMT15916">
    <property type="protein sequence ID" value="EMT15916"/>
    <property type="gene ID" value="F775_10666"/>
</dbReference>
<evidence type="ECO:0000313" key="1">
    <source>
        <dbReference type="EnsemblPlants" id="EMT15916"/>
    </source>
</evidence>
<reference evidence="1" key="1">
    <citation type="submission" date="2015-06" db="UniProtKB">
        <authorList>
            <consortium name="EnsemblPlants"/>
        </authorList>
    </citation>
    <scope>IDENTIFICATION</scope>
</reference>